<evidence type="ECO:0000259" key="1">
    <source>
        <dbReference type="Pfam" id="PF06985"/>
    </source>
</evidence>
<protein>
    <submittedName>
        <fullName evidence="2">Heterokaryon incompatibility protein</fullName>
    </submittedName>
</protein>
<reference evidence="2" key="1">
    <citation type="submission" date="2023-02" db="EMBL/GenBank/DDBJ databases">
        <title>Colletotrichum kahawae CIFC_Que2 genome sequencing and assembly.</title>
        <authorList>
            <person name="Baroncelli R."/>
        </authorList>
    </citation>
    <scope>NUCLEOTIDE SEQUENCE</scope>
    <source>
        <strain evidence="2">CIFC_Que2</strain>
    </source>
</reference>
<dbReference type="AlphaFoldDB" id="A0AAD9YTC5"/>
<proteinExistence type="predicted"/>
<comment type="caution">
    <text evidence="2">The sequence shown here is derived from an EMBL/GenBank/DDBJ whole genome shotgun (WGS) entry which is preliminary data.</text>
</comment>
<evidence type="ECO:0000313" key="2">
    <source>
        <dbReference type="EMBL" id="KAK2777233.1"/>
    </source>
</evidence>
<keyword evidence="3" id="KW-1185">Reference proteome</keyword>
<organism evidence="2 3">
    <name type="scientific">Colletotrichum kahawae</name>
    <name type="common">Coffee berry disease fungus</name>
    <dbReference type="NCBI Taxonomy" id="34407"/>
    <lineage>
        <taxon>Eukaryota</taxon>
        <taxon>Fungi</taxon>
        <taxon>Dikarya</taxon>
        <taxon>Ascomycota</taxon>
        <taxon>Pezizomycotina</taxon>
        <taxon>Sordariomycetes</taxon>
        <taxon>Hypocreomycetidae</taxon>
        <taxon>Glomerellales</taxon>
        <taxon>Glomerellaceae</taxon>
        <taxon>Colletotrichum</taxon>
        <taxon>Colletotrichum gloeosporioides species complex</taxon>
    </lineage>
</organism>
<feature type="domain" description="Heterokaryon incompatibility" evidence="1">
    <location>
        <begin position="57"/>
        <end position="218"/>
    </location>
</feature>
<dbReference type="PANTHER" id="PTHR33112:SF16">
    <property type="entry name" value="HETEROKARYON INCOMPATIBILITY DOMAIN-CONTAINING PROTEIN"/>
    <property type="match status" value="1"/>
</dbReference>
<evidence type="ECO:0000313" key="3">
    <source>
        <dbReference type="Proteomes" id="UP001281614"/>
    </source>
</evidence>
<accession>A0AAD9YTC5</accession>
<dbReference type="Pfam" id="PF06985">
    <property type="entry name" value="HET"/>
    <property type="match status" value="1"/>
</dbReference>
<gene>
    <name evidence="2" type="ORF">CKAH01_12199</name>
</gene>
<dbReference type="InterPro" id="IPR010730">
    <property type="entry name" value="HET"/>
</dbReference>
<dbReference type="PANTHER" id="PTHR33112">
    <property type="entry name" value="DOMAIN PROTEIN, PUTATIVE-RELATED"/>
    <property type="match status" value="1"/>
</dbReference>
<sequence length="590" mass="66587">MKDAINHCRNSCSHAVASKHLPTRLLDVKPNEKGCIRLLEVSEVSSRTRVNDETYEYVALSYCWGSEDDAVSQISTTRNILFAHKRGIEEGHLPRTLRDAVNVCRTLSIRYLWVDSLCIVQDDIEDWEKESASMGLIYNNALLTIIAASSDSCHDGFLKRERKEIQVPFSSRINPDMSGHFNLVFSGKTYAPHTLDIWWPTRDINDAKWVKRGWTLQEEMMSNRRLIFGQFMVHFQCEAGTKSENGYSSDKTIGSGLSMQSLMRGGTESTEPSMFRVWHWMLVNYTERSFTIPQDVLPGISGIAGLFANYHGLPQESYLAGIWREDFEFSLIWWKDSEFGTEDFENVQELALALCNPSPYLAPSWSPLGQRPVTSLTLMGIYSSDFTSECIITEAFTNAKGVNPFGQVQHGSFTAKAKFGPVPSDLVLGHCSGFDTTNWQLSQNGRVLAYCFIGMLKRMTHQPDGLFMLMIGSSDAQKDWMHKVRNVLDYAEDDCSICNFNAEEEFEDGALETDVMARADGDTTIKEGSGHDDMKTLTSGKTEKDYWGILLHPSQTPGQYIRVGAWLSSAYDRGNSSFFKELETREIVVI</sequence>
<dbReference type="Proteomes" id="UP001281614">
    <property type="component" value="Unassembled WGS sequence"/>
</dbReference>
<dbReference type="EMBL" id="VYYT01000021">
    <property type="protein sequence ID" value="KAK2777233.1"/>
    <property type="molecule type" value="Genomic_DNA"/>
</dbReference>
<name>A0AAD9YTC5_COLKA</name>